<dbReference type="EMBL" id="CM000579">
    <property type="protein sequence ID" value="EWG45118.1"/>
    <property type="molecule type" value="Genomic_DNA"/>
</dbReference>
<keyword evidence="2" id="KW-0479">Metal-binding</keyword>
<dbReference type="PANTHER" id="PTHR33337">
    <property type="entry name" value="GFA DOMAIN-CONTAINING PROTEIN"/>
    <property type="match status" value="1"/>
</dbReference>
<dbReference type="Pfam" id="PF04828">
    <property type="entry name" value="GFA"/>
    <property type="match status" value="2"/>
</dbReference>
<protein>
    <recommendedName>
        <fullName evidence="5">CENP-V/GFA domain-containing protein</fullName>
    </recommendedName>
</protein>
<proteinExistence type="inferred from homology"/>
<dbReference type="Gene3D" id="3.90.1590.10">
    <property type="entry name" value="glutathione-dependent formaldehyde- activating enzyme (gfa)"/>
    <property type="match status" value="2"/>
</dbReference>
<keyword evidence="4" id="KW-0456">Lyase</keyword>
<sequence length="366" mass="40423">MHWITCLCGSISRHVGETSETETVSDVSLCHCNICRYSTGLLFTSYLPTEKPRSFDGLSVFEGNDDVCRYFCSTCGCHVYQSHKDQDGESRWGVATGVITRSDDSSGRVSYTSHQKVEDTIDGGASVWLPLEAQQNSSNRAYSGSVTPKPKHLYALCACEAIHLRITRPNEASYLPHRSYPDLMYPYCSTDESITSNPSDDKWWIKGDRYLAGTCACESCRLASGFEIQTWAFIPRANILIPPTDGSGSEVPLDFERLPTGALKAYQSSQGAVRHFCGGCGATVFWRDAADSSVVDVSVGLLRADEGARAENWLHWHKSRISFAEEVQTHRSGLLATAAQGLLGEDLMIADDIPRKRNFVSYKNGR</sequence>
<dbReference type="RefSeq" id="XP_018751309.1">
    <property type="nucleotide sequence ID" value="XM_018894270.1"/>
</dbReference>
<keyword evidence="3" id="KW-0862">Zinc</keyword>
<dbReference type="OrthoDB" id="5422068at2759"/>
<evidence type="ECO:0000256" key="3">
    <source>
        <dbReference type="ARBA" id="ARBA00022833"/>
    </source>
</evidence>
<feature type="domain" description="CENP-V/GFA" evidence="5">
    <location>
        <begin position="1"/>
        <end position="112"/>
    </location>
</feature>
<keyword evidence="7" id="KW-1185">Reference proteome</keyword>
<dbReference type="InterPro" id="IPR006913">
    <property type="entry name" value="CENP-V/GFA"/>
</dbReference>
<gene>
    <name evidence="6" type="ORF">FVEG_06040</name>
</gene>
<dbReference type="Proteomes" id="UP000009096">
    <property type="component" value="Chromosome 2"/>
</dbReference>
<accession>W7M0K5</accession>
<evidence type="ECO:0000313" key="7">
    <source>
        <dbReference type="Proteomes" id="UP000009096"/>
    </source>
</evidence>
<dbReference type="PANTHER" id="PTHR33337:SF32">
    <property type="entry name" value="DUF636 DOMAIN PROTEIN (AFU_ORTHOLOGUE AFUA_7G04120)"/>
    <property type="match status" value="1"/>
</dbReference>
<dbReference type="GO" id="GO:0046872">
    <property type="term" value="F:metal ion binding"/>
    <property type="evidence" value="ECO:0007669"/>
    <property type="project" value="UniProtKB-KW"/>
</dbReference>
<dbReference type="VEuPathDB" id="FungiDB:FVEG_06040"/>
<dbReference type="eggNOG" id="ENOG502S13F">
    <property type="taxonomic scope" value="Eukaryota"/>
</dbReference>
<dbReference type="KEGG" id="fvr:FVEG_06040"/>
<dbReference type="GeneID" id="30063970"/>
<evidence type="ECO:0000256" key="1">
    <source>
        <dbReference type="ARBA" id="ARBA00005495"/>
    </source>
</evidence>
<dbReference type="EMBL" id="DS022248">
    <property type="protein sequence ID" value="EWG45118.1"/>
    <property type="molecule type" value="Genomic_DNA"/>
</dbReference>
<dbReference type="PROSITE" id="PS51891">
    <property type="entry name" value="CENP_V_GFA"/>
    <property type="match status" value="1"/>
</dbReference>
<evidence type="ECO:0000256" key="2">
    <source>
        <dbReference type="ARBA" id="ARBA00022723"/>
    </source>
</evidence>
<evidence type="ECO:0000259" key="5">
    <source>
        <dbReference type="PROSITE" id="PS51891"/>
    </source>
</evidence>
<dbReference type="InterPro" id="IPR011057">
    <property type="entry name" value="Mss4-like_sf"/>
</dbReference>
<comment type="similarity">
    <text evidence="1">Belongs to the Gfa family.</text>
</comment>
<dbReference type="SUPFAM" id="SSF51316">
    <property type="entry name" value="Mss4-like"/>
    <property type="match status" value="2"/>
</dbReference>
<dbReference type="GO" id="GO:0016846">
    <property type="term" value="F:carbon-sulfur lyase activity"/>
    <property type="evidence" value="ECO:0007669"/>
    <property type="project" value="InterPro"/>
</dbReference>
<evidence type="ECO:0000256" key="4">
    <source>
        <dbReference type="ARBA" id="ARBA00023239"/>
    </source>
</evidence>
<name>W7M0K5_GIBM7</name>
<evidence type="ECO:0000313" key="6">
    <source>
        <dbReference type="EMBL" id="EWG45118.1"/>
    </source>
</evidence>
<dbReference type="AlphaFoldDB" id="W7M0K5"/>
<organism evidence="6 7">
    <name type="scientific">Gibberella moniliformis (strain M3125 / FGSC 7600)</name>
    <name type="common">Maize ear and stalk rot fungus</name>
    <name type="synonym">Fusarium verticillioides</name>
    <dbReference type="NCBI Taxonomy" id="334819"/>
    <lineage>
        <taxon>Eukaryota</taxon>
        <taxon>Fungi</taxon>
        <taxon>Dikarya</taxon>
        <taxon>Ascomycota</taxon>
        <taxon>Pezizomycotina</taxon>
        <taxon>Sordariomycetes</taxon>
        <taxon>Hypocreomycetidae</taxon>
        <taxon>Hypocreales</taxon>
        <taxon>Nectriaceae</taxon>
        <taxon>Fusarium</taxon>
        <taxon>Fusarium fujikuroi species complex</taxon>
    </lineage>
</organism>
<reference evidence="6 7" key="1">
    <citation type="journal article" date="2010" name="Nature">
        <title>Comparative genomics reveals mobile pathogenicity chromosomes in Fusarium.</title>
        <authorList>
            <person name="Ma L.J."/>
            <person name="van der Does H.C."/>
            <person name="Borkovich K.A."/>
            <person name="Coleman J.J."/>
            <person name="Daboussi M.J."/>
            <person name="Di Pietro A."/>
            <person name="Dufresne M."/>
            <person name="Freitag M."/>
            <person name="Grabherr M."/>
            <person name="Henrissat B."/>
            <person name="Houterman P.M."/>
            <person name="Kang S."/>
            <person name="Shim W.B."/>
            <person name="Woloshuk C."/>
            <person name="Xie X."/>
            <person name="Xu J.R."/>
            <person name="Antoniw J."/>
            <person name="Baker S.E."/>
            <person name="Bluhm B.H."/>
            <person name="Breakspear A."/>
            <person name="Brown D.W."/>
            <person name="Butchko R.A."/>
            <person name="Chapman S."/>
            <person name="Coulson R."/>
            <person name="Coutinho P.M."/>
            <person name="Danchin E.G."/>
            <person name="Diener A."/>
            <person name="Gale L.R."/>
            <person name="Gardiner D.M."/>
            <person name="Goff S."/>
            <person name="Hammond-Kosack K.E."/>
            <person name="Hilburn K."/>
            <person name="Hua-Van A."/>
            <person name="Jonkers W."/>
            <person name="Kazan K."/>
            <person name="Kodira C.D."/>
            <person name="Koehrsen M."/>
            <person name="Kumar L."/>
            <person name="Lee Y.H."/>
            <person name="Li L."/>
            <person name="Manners J.M."/>
            <person name="Miranda-Saavedra D."/>
            <person name="Mukherjee M."/>
            <person name="Park G."/>
            <person name="Park J."/>
            <person name="Park S.Y."/>
            <person name="Proctor R.H."/>
            <person name="Regev A."/>
            <person name="Ruiz-Roldan M.C."/>
            <person name="Sain D."/>
            <person name="Sakthikumar S."/>
            <person name="Sykes S."/>
            <person name="Schwartz D.C."/>
            <person name="Turgeon B.G."/>
            <person name="Wapinski I."/>
            <person name="Yoder O."/>
            <person name="Young S."/>
            <person name="Zeng Q."/>
            <person name="Zhou S."/>
            <person name="Galagan J."/>
            <person name="Cuomo C.A."/>
            <person name="Kistler H.C."/>
            <person name="Rep M."/>
        </authorList>
    </citation>
    <scope>NUCLEOTIDE SEQUENCE [LARGE SCALE GENOMIC DNA]</scope>
    <source>
        <strain evidence="7">M3125 / FGSC 7600</strain>
    </source>
</reference>